<evidence type="ECO:0000256" key="2">
    <source>
        <dbReference type="PROSITE-ProRule" id="PRU00335"/>
    </source>
</evidence>
<dbReference type="PROSITE" id="PS50977">
    <property type="entry name" value="HTH_TETR_2"/>
    <property type="match status" value="1"/>
</dbReference>
<dbReference type="AlphaFoldDB" id="I7G3W5"/>
<dbReference type="GO" id="GO:0003677">
    <property type="term" value="F:DNA binding"/>
    <property type="evidence" value="ECO:0007669"/>
    <property type="project" value="UniProtKB-UniRule"/>
</dbReference>
<feature type="region of interest" description="Disordered" evidence="3">
    <location>
        <begin position="1"/>
        <end position="38"/>
    </location>
</feature>
<sequence length="236" mass="25720">MEEGSVKLFGRVRIPQMTDAAQPGSGPRAERPNRPNRRGLATRENMLEAALQALATGDPGAVSANRIAKQIGATWGAVKYQFGDIDGLWAAVLHRTAERRAGVLGRHDPGAPLRQRVAGIIDMLYDGLTASDSRAIENLRAALPRDRAELERLYPRTAAELSSWGQGWLATCQQAFADLDVDPERVREVASFIPGAMRGITSERQLGTYTDLDVARRGLTNAIVSYLEDNGSGRRE</sequence>
<dbReference type="Gene3D" id="1.10.357.10">
    <property type="entry name" value="Tetracycline Repressor, domain 2"/>
    <property type="match status" value="1"/>
</dbReference>
<gene>
    <name evidence="5" type="ordered locus">MSMEI_0719</name>
</gene>
<evidence type="ECO:0000313" key="6">
    <source>
        <dbReference type="Proteomes" id="UP000006158"/>
    </source>
</evidence>
<organism evidence="5 6">
    <name type="scientific">Mycolicibacterium smegmatis (strain ATCC 700084 / mc(2)155)</name>
    <name type="common">Mycobacterium smegmatis</name>
    <dbReference type="NCBI Taxonomy" id="246196"/>
    <lineage>
        <taxon>Bacteria</taxon>
        <taxon>Bacillati</taxon>
        <taxon>Actinomycetota</taxon>
        <taxon>Actinomycetes</taxon>
        <taxon>Mycobacteriales</taxon>
        <taxon>Mycobacteriaceae</taxon>
        <taxon>Mycolicibacterium</taxon>
    </lineage>
</organism>
<evidence type="ECO:0000259" key="4">
    <source>
        <dbReference type="PROSITE" id="PS50977"/>
    </source>
</evidence>
<accession>I7G3W5</accession>
<dbReference type="InterPro" id="IPR009057">
    <property type="entry name" value="Homeodomain-like_sf"/>
</dbReference>
<dbReference type="PATRIC" id="fig|246196.56.peg.735"/>
<evidence type="ECO:0000313" key="5">
    <source>
        <dbReference type="EMBL" id="AFP37199.1"/>
    </source>
</evidence>
<reference evidence="5 6" key="1">
    <citation type="journal article" date="2007" name="Genome Biol.">
        <title>Interrupted coding sequences in Mycobacterium smegmatis: authentic mutations or sequencing errors?</title>
        <authorList>
            <person name="Deshayes C."/>
            <person name="Perrodou E."/>
            <person name="Gallien S."/>
            <person name="Euphrasie D."/>
            <person name="Schaeffer C."/>
            <person name="Van-Dorsselaer A."/>
            <person name="Poch O."/>
            <person name="Lecompte O."/>
            <person name="Reyrat J.M."/>
        </authorList>
    </citation>
    <scope>NUCLEOTIDE SEQUENCE [LARGE SCALE GENOMIC DNA]</scope>
    <source>
        <strain evidence="6">ATCC 700084 / mc(2)155</strain>
    </source>
</reference>
<proteinExistence type="predicted"/>
<evidence type="ECO:0000256" key="3">
    <source>
        <dbReference type="SAM" id="MobiDB-lite"/>
    </source>
</evidence>
<feature type="DNA-binding region" description="H-T-H motif" evidence="2">
    <location>
        <begin position="63"/>
        <end position="82"/>
    </location>
</feature>
<dbReference type="SUPFAM" id="SSF46689">
    <property type="entry name" value="Homeodomain-like"/>
    <property type="match status" value="1"/>
</dbReference>
<dbReference type="KEGG" id="msg:MSMEI_0719"/>
<dbReference type="InterPro" id="IPR001647">
    <property type="entry name" value="HTH_TetR"/>
</dbReference>
<reference evidence="5 6" key="2">
    <citation type="journal article" date="2009" name="Genome Res.">
        <title>Ortho-proteogenomics: multiple proteomes investigation through orthology and a new MS-based protocol.</title>
        <authorList>
            <person name="Gallien S."/>
            <person name="Perrodou E."/>
            <person name="Carapito C."/>
            <person name="Deshayes C."/>
            <person name="Reyrat J.M."/>
            <person name="Van Dorsselaer A."/>
            <person name="Poch O."/>
            <person name="Schaeffer C."/>
            <person name="Lecompte O."/>
        </authorList>
    </citation>
    <scope>NUCLEOTIDE SEQUENCE [LARGE SCALE GENOMIC DNA]</scope>
    <source>
        <strain evidence="6">ATCC 700084 / mc(2)155</strain>
    </source>
</reference>
<feature type="domain" description="HTH tetR-type" evidence="4">
    <location>
        <begin position="40"/>
        <end position="100"/>
    </location>
</feature>
<keyword evidence="1 2" id="KW-0238">DNA-binding</keyword>
<evidence type="ECO:0000256" key="1">
    <source>
        <dbReference type="ARBA" id="ARBA00023125"/>
    </source>
</evidence>
<protein>
    <submittedName>
        <fullName evidence="5">Transcriptional regulator, TetR family</fullName>
    </submittedName>
</protein>
<dbReference type="Proteomes" id="UP000006158">
    <property type="component" value="Chromosome"/>
</dbReference>
<name>I7G3W5_MYCS2</name>
<dbReference type="EMBL" id="CP001663">
    <property type="protein sequence ID" value="AFP37199.1"/>
    <property type="molecule type" value="Genomic_DNA"/>
</dbReference>